<organism evidence="7 8">
    <name type="scientific">Lapidilactobacillus gannanensis</name>
    <dbReference type="NCBI Taxonomy" id="2486002"/>
    <lineage>
        <taxon>Bacteria</taxon>
        <taxon>Bacillati</taxon>
        <taxon>Bacillota</taxon>
        <taxon>Bacilli</taxon>
        <taxon>Lactobacillales</taxon>
        <taxon>Lactobacillaceae</taxon>
        <taxon>Lapidilactobacillus</taxon>
    </lineage>
</organism>
<comment type="caution">
    <text evidence="7">The sequence shown here is derived from an EMBL/GenBank/DDBJ whole genome shotgun (WGS) entry which is preliminary data.</text>
</comment>
<dbReference type="EMBL" id="JBHTOH010000010">
    <property type="protein sequence ID" value="MFD1410187.1"/>
    <property type="molecule type" value="Genomic_DNA"/>
</dbReference>
<sequence>MPEQHTEIAIAFARDQVIKESFRKQMEQATNLLLQDELTAFLGYEAFHRPGSVSNYRNGFYPRQLWKRFGWLNLRVPRDRAGRFEAHTFNRDYERNHDLEALVLELRREDVKQVEINHRLKQLYGPYYETPTVTTITKAVNQHHNILQNRRQNYRYSGVYQQTLPVLVADKSAARYTVNVKIKSCVDSDDEVFSYNLITSYRSPALKL</sequence>
<gene>
    <name evidence="7" type="ORF">ACFQ4R_00895</name>
</gene>
<dbReference type="Pfam" id="PF00872">
    <property type="entry name" value="Transposase_mut"/>
    <property type="match status" value="1"/>
</dbReference>
<keyword evidence="8" id="KW-1185">Reference proteome</keyword>
<proteinExistence type="inferred from homology"/>
<keyword evidence="4 6" id="KW-0238">DNA-binding</keyword>
<keyword evidence="6" id="KW-0814">Transposable element</keyword>
<evidence type="ECO:0000256" key="5">
    <source>
        <dbReference type="ARBA" id="ARBA00023172"/>
    </source>
</evidence>
<evidence type="ECO:0000256" key="6">
    <source>
        <dbReference type="RuleBase" id="RU365089"/>
    </source>
</evidence>
<comment type="similarity">
    <text evidence="2 6">Belongs to the transposase mutator family.</text>
</comment>
<comment type="function">
    <text evidence="1 6">Required for the transposition of the insertion element.</text>
</comment>
<evidence type="ECO:0000313" key="8">
    <source>
        <dbReference type="Proteomes" id="UP001597191"/>
    </source>
</evidence>
<dbReference type="PANTHER" id="PTHR33217:SF8">
    <property type="entry name" value="MUTATOR FAMILY TRANSPOSASE"/>
    <property type="match status" value="1"/>
</dbReference>
<evidence type="ECO:0000256" key="2">
    <source>
        <dbReference type="ARBA" id="ARBA00010961"/>
    </source>
</evidence>
<dbReference type="RefSeq" id="WP_125651397.1">
    <property type="nucleotide sequence ID" value="NZ_JBHTOH010000010.1"/>
</dbReference>
<dbReference type="InterPro" id="IPR001207">
    <property type="entry name" value="Transposase_mutator"/>
</dbReference>
<keyword evidence="5 6" id="KW-0233">DNA recombination</keyword>
<evidence type="ECO:0000313" key="7">
    <source>
        <dbReference type="EMBL" id="MFD1410187.1"/>
    </source>
</evidence>
<accession>A0ABW4BIY2</accession>
<protein>
    <recommendedName>
        <fullName evidence="6">Mutator family transposase</fullName>
    </recommendedName>
</protein>
<dbReference type="Proteomes" id="UP001597191">
    <property type="component" value="Unassembled WGS sequence"/>
</dbReference>
<evidence type="ECO:0000256" key="4">
    <source>
        <dbReference type="ARBA" id="ARBA00023125"/>
    </source>
</evidence>
<evidence type="ECO:0000256" key="3">
    <source>
        <dbReference type="ARBA" id="ARBA00022578"/>
    </source>
</evidence>
<dbReference type="PANTHER" id="PTHR33217">
    <property type="entry name" value="TRANSPOSASE FOR INSERTION SEQUENCE ELEMENT IS1081"/>
    <property type="match status" value="1"/>
</dbReference>
<keyword evidence="3 6" id="KW-0815">Transposition</keyword>
<name>A0ABW4BIY2_9LACO</name>
<reference evidence="8" key="1">
    <citation type="journal article" date="2019" name="Int. J. Syst. Evol. Microbiol.">
        <title>The Global Catalogue of Microorganisms (GCM) 10K type strain sequencing project: providing services to taxonomists for standard genome sequencing and annotation.</title>
        <authorList>
            <consortium name="The Broad Institute Genomics Platform"/>
            <consortium name="The Broad Institute Genome Sequencing Center for Infectious Disease"/>
            <person name="Wu L."/>
            <person name="Ma J."/>
        </authorList>
    </citation>
    <scope>NUCLEOTIDE SEQUENCE [LARGE SCALE GENOMIC DNA]</scope>
    <source>
        <strain evidence="8">CCM 8937</strain>
    </source>
</reference>
<evidence type="ECO:0000256" key="1">
    <source>
        <dbReference type="ARBA" id="ARBA00002190"/>
    </source>
</evidence>